<dbReference type="Proteomes" id="UP000016931">
    <property type="component" value="Unassembled WGS sequence"/>
</dbReference>
<dbReference type="eggNOG" id="ENOG502SBVF">
    <property type="taxonomic scope" value="Eukaryota"/>
</dbReference>
<dbReference type="GeneID" id="27906653"/>
<dbReference type="RefSeq" id="XP_016763515.1">
    <property type="nucleotide sequence ID" value="XM_016909516.1"/>
</dbReference>
<dbReference type="AlphaFoldDB" id="M3DC46"/>
<accession>M3DC46</accession>
<dbReference type="EMBL" id="KB456261">
    <property type="protein sequence ID" value="EMF15394.1"/>
    <property type="molecule type" value="Genomic_DNA"/>
</dbReference>
<organism evidence="1 2">
    <name type="scientific">Sphaerulina musiva (strain SO2202)</name>
    <name type="common">Poplar stem canker fungus</name>
    <name type="synonym">Septoria musiva</name>
    <dbReference type="NCBI Taxonomy" id="692275"/>
    <lineage>
        <taxon>Eukaryota</taxon>
        <taxon>Fungi</taxon>
        <taxon>Dikarya</taxon>
        <taxon>Ascomycota</taxon>
        <taxon>Pezizomycotina</taxon>
        <taxon>Dothideomycetes</taxon>
        <taxon>Dothideomycetidae</taxon>
        <taxon>Mycosphaerellales</taxon>
        <taxon>Mycosphaerellaceae</taxon>
        <taxon>Sphaerulina</taxon>
    </lineage>
</organism>
<sequence>MLKQTPNKMSGRSRMGHTIERVALAPSHSRRSLLGGRTGHPNNNNIITLVGGRRRISTKPGNNPSEALGIALRKVSVDRLSFFPFVFPAIPSVTHMMAKYSLPFLSILLFVTSLCSAIKLPADADALAKRTSKLPDYAKRNLNTIRKIYNLTVYPNNVPIVNKGASAVPPGLFNVNATGRVSPVGNFTGFDDSIEYFFSLAPTPQSEAGLGFYEADVLEFTSGCPEVAASLVYLRTGHVSDNGTLDKTKPTTTLSQIAFWRFDKEGKVLKYHAWIPNLQAWTKAATGVDLSNAVIGKLYTASLCPTIQKRCTGANKQFSSEADCALQLEKKPFGSFDEAWGDNIVCRTIHLILTKVRPQVHCPHVGPHGGSPPDNYKCVDIDYSKEYFDDGLLFDAPEGDVFTCGGPLLSNEAQEAAEDPTKMGRM</sequence>
<proteinExistence type="predicted"/>
<reference evidence="1 2" key="1">
    <citation type="journal article" date="2012" name="PLoS Pathog.">
        <title>Diverse lifestyles and strategies of plant pathogenesis encoded in the genomes of eighteen Dothideomycetes fungi.</title>
        <authorList>
            <person name="Ohm R.A."/>
            <person name="Feau N."/>
            <person name="Henrissat B."/>
            <person name="Schoch C.L."/>
            <person name="Horwitz B.A."/>
            <person name="Barry K.W."/>
            <person name="Condon B.J."/>
            <person name="Copeland A.C."/>
            <person name="Dhillon B."/>
            <person name="Glaser F."/>
            <person name="Hesse C.N."/>
            <person name="Kosti I."/>
            <person name="LaButti K."/>
            <person name="Lindquist E.A."/>
            <person name="Lucas S."/>
            <person name="Salamov A.A."/>
            <person name="Bradshaw R.E."/>
            <person name="Ciuffetti L."/>
            <person name="Hamelin R.C."/>
            <person name="Kema G.H.J."/>
            <person name="Lawrence C."/>
            <person name="Scott J.A."/>
            <person name="Spatafora J.W."/>
            <person name="Turgeon B.G."/>
            <person name="de Wit P.J.G.M."/>
            <person name="Zhong S."/>
            <person name="Goodwin S.B."/>
            <person name="Grigoriev I.V."/>
        </authorList>
    </citation>
    <scope>NUCLEOTIDE SEQUENCE [LARGE SCALE GENOMIC DNA]</scope>
    <source>
        <strain evidence="1 2">SO2202</strain>
    </source>
</reference>
<dbReference type="OMA" id="NTAHINP"/>
<evidence type="ECO:0000313" key="2">
    <source>
        <dbReference type="Proteomes" id="UP000016931"/>
    </source>
</evidence>
<keyword evidence="2" id="KW-1185">Reference proteome</keyword>
<protein>
    <submittedName>
        <fullName evidence="1">Uncharacterized protein</fullName>
    </submittedName>
</protein>
<name>M3DC46_SPHMS</name>
<gene>
    <name evidence="1" type="ORF">SEPMUDRAFT_60166</name>
</gene>
<dbReference type="OrthoDB" id="10010954at2759"/>
<evidence type="ECO:0000313" key="1">
    <source>
        <dbReference type="EMBL" id="EMF15394.1"/>
    </source>
</evidence>
<dbReference type="HOGENOM" id="CLU_644308_0_0_1"/>